<dbReference type="SUPFAM" id="SSF49503">
    <property type="entry name" value="Cupredoxins"/>
    <property type="match status" value="3"/>
</dbReference>
<dbReference type="PANTHER" id="PTHR11709">
    <property type="entry name" value="MULTI-COPPER OXIDASE"/>
    <property type="match status" value="1"/>
</dbReference>
<keyword evidence="1" id="KW-0479">Metal-binding</keyword>
<dbReference type="PROSITE" id="PS00079">
    <property type="entry name" value="MULTICOPPER_OXIDASE1"/>
    <property type="match status" value="1"/>
</dbReference>
<dbReference type="Proteomes" id="UP001193035">
    <property type="component" value="Unassembled WGS sequence"/>
</dbReference>
<dbReference type="EMBL" id="VCPD01000001">
    <property type="protein sequence ID" value="TMV09513.1"/>
    <property type="molecule type" value="Genomic_DNA"/>
</dbReference>
<dbReference type="PROSITE" id="PS00080">
    <property type="entry name" value="MULTICOPPER_OXIDASE2"/>
    <property type="match status" value="1"/>
</dbReference>
<evidence type="ECO:0000313" key="7">
    <source>
        <dbReference type="Proteomes" id="UP001193035"/>
    </source>
</evidence>
<evidence type="ECO:0000259" key="4">
    <source>
        <dbReference type="Pfam" id="PF07731"/>
    </source>
</evidence>
<dbReference type="Pfam" id="PF07732">
    <property type="entry name" value="Cu-oxidase_3"/>
    <property type="match status" value="1"/>
</dbReference>
<gene>
    <name evidence="6" type="ORF">FGK63_00105</name>
</gene>
<evidence type="ECO:0000313" key="6">
    <source>
        <dbReference type="EMBL" id="TMV09513.1"/>
    </source>
</evidence>
<evidence type="ECO:0000256" key="2">
    <source>
        <dbReference type="ARBA" id="ARBA00023002"/>
    </source>
</evidence>
<feature type="chain" id="PRO_5047232750" evidence="3">
    <location>
        <begin position="25"/>
        <end position="459"/>
    </location>
</feature>
<dbReference type="InterPro" id="IPR006311">
    <property type="entry name" value="TAT_signal"/>
</dbReference>
<dbReference type="CDD" id="cd13909">
    <property type="entry name" value="CuRO_3_MCO_like_3"/>
    <property type="match status" value="1"/>
</dbReference>
<name>A0ABY2X2D8_9RHOB</name>
<dbReference type="RefSeq" id="WP_138839572.1">
    <property type="nucleotide sequence ID" value="NZ_VCPD01000001.1"/>
</dbReference>
<dbReference type="InterPro" id="IPR033138">
    <property type="entry name" value="Cu_oxidase_CS"/>
</dbReference>
<protein>
    <submittedName>
        <fullName evidence="6">Multicopper oxidase family protein</fullName>
    </submittedName>
</protein>
<proteinExistence type="predicted"/>
<dbReference type="CDD" id="cd13861">
    <property type="entry name" value="CuRO_1_CumA_like"/>
    <property type="match status" value="1"/>
</dbReference>
<dbReference type="InterPro" id="IPR011706">
    <property type="entry name" value="Cu-oxidase_C"/>
</dbReference>
<evidence type="ECO:0000256" key="1">
    <source>
        <dbReference type="ARBA" id="ARBA00022723"/>
    </source>
</evidence>
<dbReference type="InterPro" id="IPR008972">
    <property type="entry name" value="Cupredoxin"/>
</dbReference>
<feature type="domain" description="Plastocyanin-like" evidence="5">
    <location>
        <begin position="36"/>
        <end position="147"/>
    </location>
</feature>
<keyword evidence="7" id="KW-1185">Reference proteome</keyword>
<evidence type="ECO:0000256" key="3">
    <source>
        <dbReference type="SAM" id="SignalP"/>
    </source>
</evidence>
<evidence type="ECO:0000259" key="5">
    <source>
        <dbReference type="Pfam" id="PF07732"/>
    </source>
</evidence>
<keyword evidence="3" id="KW-0732">Signal</keyword>
<dbReference type="Pfam" id="PF07731">
    <property type="entry name" value="Cu-oxidase_2"/>
    <property type="match status" value="1"/>
</dbReference>
<dbReference type="InterPro" id="IPR011707">
    <property type="entry name" value="Cu-oxidase-like_N"/>
</dbReference>
<accession>A0ABY2X2D8</accession>
<organism evidence="6 7">
    <name type="scientific">Ruegeria sediminis</name>
    <dbReference type="NCBI Taxonomy" id="2583820"/>
    <lineage>
        <taxon>Bacteria</taxon>
        <taxon>Pseudomonadati</taxon>
        <taxon>Pseudomonadota</taxon>
        <taxon>Alphaproteobacteria</taxon>
        <taxon>Rhodobacterales</taxon>
        <taxon>Roseobacteraceae</taxon>
        <taxon>Ruegeria</taxon>
    </lineage>
</organism>
<comment type="caution">
    <text evidence="6">The sequence shown here is derived from an EMBL/GenBank/DDBJ whole genome shotgun (WGS) entry which is preliminary data.</text>
</comment>
<feature type="domain" description="Plastocyanin-like" evidence="4">
    <location>
        <begin position="359"/>
        <end position="458"/>
    </location>
</feature>
<dbReference type="Gene3D" id="2.60.40.420">
    <property type="entry name" value="Cupredoxins - blue copper proteins"/>
    <property type="match status" value="3"/>
</dbReference>
<sequence>MKLTRRQVLTAATAMALLPASVRAALPRLEAREAVQQIAPDGYDPTRIWCYDGSAPGPGIRVPQGGRVQRRLVNSLSQPTSVHWHGIRIDNAMDGVPGLTQDAVQPGDGFDYDFSVPDAGTYWYHSHNRSMEQVARGLYGPLIVDEAAPPDVDRDLVLMLDDWRLDPDTVQVTGDFDNGHDLSHAGRLGNVLTVNGRFDPSYEVARHDRLRLRLVNAANARIFDLGLDGVDGWIVALDGMPLPEPMPVAGTFPIAPAQRADLIVDVTAAAGQTASLVSVERDGGYGLVRFEVSGESAGGRRDAAPTPLPPNPVPEIGNLADAPLHRMVLQGGAMRWLESARIGDTELSGRELAELGRFWALNGYAERPEDPFLDARRGSLHRIAFVNETAFPHAMHLHGHHFRLIGADGGLGPWRDTVLVERGETREIALAADNPGDWLLHCHMLGHAASGMMSWFRVT</sequence>
<dbReference type="PROSITE" id="PS51318">
    <property type="entry name" value="TAT"/>
    <property type="match status" value="1"/>
</dbReference>
<keyword evidence="2" id="KW-0560">Oxidoreductase</keyword>
<dbReference type="InterPro" id="IPR045087">
    <property type="entry name" value="Cu-oxidase_fam"/>
</dbReference>
<dbReference type="InterPro" id="IPR002355">
    <property type="entry name" value="Cu_oxidase_Cu_BS"/>
</dbReference>
<feature type="signal peptide" evidence="3">
    <location>
        <begin position="1"/>
        <end position="24"/>
    </location>
</feature>
<reference evidence="6 7" key="1">
    <citation type="submission" date="2019-05" db="EMBL/GenBank/DDBJ databases">
        <title>Ruegeria sp. nov., isolated from tidal flat.</title>
        <authorList>
            <person name="Kim W."/>
        </authorList>
    </citation>
    <scope>NUCLEOTIDE SEQUENCE [LARGE SCALE GENOMIC DNA]</scope>
    <source>
        <strain evidence="6 7">CAU 1488</strain>
    </source>
</reference>